<protein>
    <recommendedName>
        <fullName evidence="4">BhlA-like holin</fullName>
    </recommendedName>
</protein>
<accession>A0ABX0JG33</accession>
<evidence type="ECO:0008006" key="4">
    <source>
        <dbReference type="Google" id="ProtNLM"/>
    </source>
</evidence>
<sequence>MDYFDLILQVVGVIVSVMMAGTLIWCYFDIKRERREENQTELEVMAAELIRTKRQSDAKAKVVYIYDDSKTIR</sequence>
<name>A0ABX0JG33_9BACL</name>
<evidence type="ECO:0000313" key="2">
    <source>
        <dbReference type="EMBL" id="NHN35510.1"/>
    </source>
</evidence>
<proteinExistence type="predicted"/>
<dbReference type="RefSeq" id="WP_166158497.1">
    <property type="nucleotide sequence ID" value="NZ_JAAOIW010000041.1"/>
</dbReference>
<gene>
    <name evidence="2" type="ORF">G9U52_38135</name>
</gene>
<keyword evidence="3" id="KW-1185">Reference proteome</keyword>
<keyword evidence="1" id="KW-1133">Transmembrane helix</keyword>
<reference evidence="2" key="1">
    <citation type="submission" date="2020-03" db="EMBL/GenBank/DDBJ databases">
        <title>Draft sequencing of Paenibacilllus sp. S3N08.</title>
        <authorList>
            <person name="Kim D.-U."/>
        </authorList>
    </citation>
    <scope>NUCLEOTIDE SEQUENCE</scope>
    <source>
        <strain evidence="2">S3N08</strain>
    </source>
</reference>
<organism evidence="2 3">
    <name type="scientific">Paenibacillus agricola</name>
    <dbReference type="NCBI Taxonomy" id="2716264"/>
    <lineage>
        <taxon>Bacteria</taxon>
        <taxon>Bacillati</taxon>
        <taxon>Bacillota</taxon>
        <taxon>Bacilli</taxon>
        <taxon>Bacillales</taxon>
        <taxon>Paenibacillaceae</taxon>
        <taxon>Paenibacillus</taxon>
    </lineage>
</organism>
<evidence type="ECO:0000256" key="1">
    <source>
        <dbReference type="SAM" id="Phobius"/>
    </source>
</evidence>
<feature type="transmembrane region" description="Helical" evidence="1">
    <location>
        <begin position="6"/>
        <end position="28"/>
    </location>
</feature>
<evidence type="ECO:0000313" key="3">
    <source>
        <dbReference type="Proteomes" id="UP001165962"/>
    </source>
</evidence>
<dbReference type="Proteomes" id="UP001165962">
    <property type="component" value="Unassembled WGS sequence"/>
</dbReference>
<comment type="caution">
    <text evidence="2">The sequence shown here is derived from an EMBL/GenBank/DDBJ whole genome shotgun (WGS) entry which is preliminary data.</text>
</comment>
<keyword evidence="1" id="KW-0812">Transmembrane</keyword>
<keyword evidence="1" id="KW-0472">Membrane</keyword>
<dbReference type="EMBL" id="JAAOIW010000041">
    <property type="protein sequence ID" value="NHN35510.1"/>
    <property type="molecule type" value="Genomic_DNA"/>
</dbReference>